<sequence length="691" mass="79398">MKHGYKRVCVSVHMRTDNSSDTAQFDSSSKSHSRGRMVSHMFSNLLLLWLLSHDLHITGLTYDASKEQSWNNQNLYSIPVGLDVRLRRLDLSNNFIRQLHTLVLPYLEQLDLSTNQLDLIAEGAFENLARLEELNLSRNALNNNLGNNTKALQSISTLKSLDISMNSLSDDAVELYLRNKSSLAQLKMSGNALRRLSHSLFNESKGLRAINIDDNLISVIEQGTFEPLSQLEILNLAKNNLVYICDFKLHKLKYLNLSRNSVEFFITQEDDQLYRLEILDLSFNKLLYFPIVPKMNHLRYLYLQNNMIGTLNSEDIMISETNSLYNEIINEKIDQKNILHSNWRLMPLIYIDLSYNHFRSFPGETLSLLSSLETMNFSYNCLQNITWTIRNYSDSGYRPQLFFPSLKHLDLQSNGLVYISLHFLGALSQIETLNLQDNSVQPCASVELFRSSYSTQQINFNTSCVAFGQLRTLKHLNLKENNIKMLRPNTFQGTSLVSLNLARNSHMVMHEDALEGVQTTLQSLIISERNMTSSDLSLPCLPVLTELKLSNNSLDVIPSSLSCSPLREIDIRNNVFMTLNHSLIHDLSVHLNVMYISGNHFNCCDSKWLTILNEFRIKLPDINNTECFTSVSNVVMAEYLKNPWLYCLIHTNTQEIHFGQMFIAVLFAFVILTIFILFTRKFCCTQRSFIV</sequence>
<dbReference type="Ensembl" id="ENSMALT00000010756.1">
    <property type="protein sequence ID" value="ENSMALP00000010532.1"/>
    <property type="gene ID" value="ENSMALG00000007508.1"/>
</dbReference>
<dbReference type="Pfam" id="PF13855">
    <property type="entry name" value="LRR_8"/>
    <property type="match status" value="3"/>
</dbReference>
<keyword evidence="3" id="KW-0812">Transmembrane</keyword>
<keyword evidence="1" id="KW-0433">Leucine-rich repeat</keyword>
<dbReference type="PROSITE" id="PS51450">
    <property type="entry name" value="LRR"/>
    <property type="match status" value="1"/>
</dbReference>
<keyword evidence="5" id="KW-1185">Reference proteome</keyword>
<dbReference type="InterPro" id="IPR003591">
    <property type="entry name" value="Leu-rich_rpt_typical-subtyp"/>
</dbReference>
<dbReference type="STRING" id="43700.ENSMALP00000010532"/>
<evidence type="ECO:0008006" key="6">
    <source>
        <dbReference type="Google" id="ProtNLM"/>
    </source>
</evidence>
<dbReference type="SMART" id="SM00369">
    <property type="entry name" value="LRR_TYP"/>
    <property type="match status" value="11"/>
</dbReference>
<evidence type="ECO:0000313" key="4">
    <source>
        <dbReference type="Ensembl" id="ENSMALP00000010532.1"/>
    </source>
</evidence>
<dbReference type="GeneID" id="109968372"/>
<dbReference type="RefSeq" id="XP_020470250.1">
    <property type="nucleotide sequence ID" value="XM_020614594.1"/>
</dbReference>
<keyword evidence="2" id="KW-0677">Repeat</keyword>
<dbReference type="InterPro" id="IPR050333">
    <property type="entry name" value="SLRP"/>
</dbReference>
<evidence type="ECO:0000256" key="2">
    <source>
        <dbReference type="ARBA" id="ARBA00022737"/>
    </source>
</evidence>
<dbReference type="InterPro" id="IPR001611">
    <property type="entry name" value="Leu-rich_rpt"/>
</dbReference>
<dbReference type="InterPro" id="IPR032675">
    <property type="entry name" value="LRR_dom_sf"/>
</dbReference>
<name>A0A3Q3JAE6_MONAL</name>
<proteinExistence type="predicted"/>
<evidence type="ECO:0000256" key="1">
    <source>
        <dbReference type="ARBA" id="ARBA00022614"/>
    </source>
</evidence>
<dbReference type="KEGG" id="malb:109968372"/>
<dbReference type="SUPFAM" id="SSF52058">
    <property type="entry name" value="L domain-like"/>
    <property type="match status" value="2"/>
</dbReference>
<keyword evidence="3" id="KW-0472">Membrane</keyword>
<dbReference type="PANTHER" id="PTHR45712:SF22">
    <property type="entry name" value="INSULIN-LIKE GROWTH FACTOR-BINDING PROTEIN COMPLEX ACID LABILE SUBUNIT"/>
    <property type="match status" value="1"/>
</dbReference>
<reference evidence="4" key="1">
    <citation type="submission" date="2025-08" db="UniProtKB">
        <authorList>
            <consortium name="Ensembl"/>
        </authorList>
    </citation>
    <scope>IDENTIFICATION</scope>
</reference>
<dbReference type="Gene3D" id="3.80.10.10">
    <property type="entry name" value="Ribonuclease Inhibitor"/>
    <property type="match status" value="5"/>
</dbReference>
<evidence type="ECO:0000313" key="5">
    <source>
        <dbReference type="Proteomes" id="UP000261600"/>
    </source>
</evidence>
<protein>
    <recommendedName>
        <fullName evidence="6">LRRCT domain-containing protein</fullName>
    </recommendedName>
</protein>
<dbReference type="Proteomes" id="UP000261600">
    <property type="component" value="Unplaced"/>
</dbReference>
<keyword evidence="3" id="KW-1133">Transmembrane helix</keyword>
<dbReference type="PANTHER" id="PTHR45712">
    <property type="entry name" value="AGAP008170-PA"/>
    <property type="match status" value="1"/>
</dbReference>
<evidence type="ECO:0000256" key="3">
    <source>
        <dbReference type="SAM" id="Phobius"/>
    </source>
</evidence>
<accession>A0A3Q3JAE6</accession>
<dbReference type="Pfam" id="PF00560">
    <property type="entry name" value="LRR_1"/>
    <property type="match status" value="1"/>
</dbReference>
<organism evidence="4 5">
    <name type="scientific">Monopterus albus</name>
    <name type="common">Swamp eel</name>
    <dbReference type="NCBI Taxonomy" id="43700"/>
    <lineage>
        <taxon>Eukaryota</taxon>
        <taxon>Metazoa</taxon>
        <taxon>Chordata</taxon>
        <taxon>Craniata</taxon>
        <taxon>Vertebrata</taxon>
        <taxon>Euteleostomi</taxon>
        <taxon>Actinopterygii</taxon>
        <taxon>Neopterygii</taxon>
        <taxon>Teleostei</taxon>
        <taxon>Neoteleostei</taxon>
        <taxon>Acanthomorphata</taxon>
        <taxon>Anabantaria</taxon>
        <taxon>Synbranchiformes</taxon>
        <taxon>Synbranchidae</taxon>
        <taxon>Monopterus</taxon>
    </lineage>
</organism>
<dbReference type="AlphaFoldDB" id="A0A3Q3JAE6"/>
<feature type="transmembrane region" description="Helical" evidence="3">
    <location>
        <begin position="658"/>
        <end position="678"/>
    </location>
</feature>
<dbReference type="OrthoDB" id="8195690at2759"/>
<reference evidence="4" key="2">
    <citation type="submission" date="2025-09" db="UniProtKB">
        <authorList>
            <consortium name="Ensembl"/>
        </authorList>
    </citation>
    <scope>IDENTIFICATION</scope>
</reference>